<evidence type="ECO:0000313" key="3">
    <source>
        <dbReference type="Proteomes" id="UP000250275"/>
    </source>
</evidence>
<proteinExistence type="predicted"/>
<sequence>MPYNPFWGNRQSYVLHYKQWLQTPESLAYKGVKSKRKEERKGKRGKGKQQKVQQKRENSYSGIDIEDKRCIDLGPLPPKEQSAIRRNNRGRGVSPTFLVEIADCRHETLKVSKMEQPNAFDISETAQLSTPPTLDLRKHAPEFILTQSLTFPGPT</sequence>
<keyword evidence="3" id="KW-1185">Reference proteome</keyword>
<protein>
    <submittedName>
        <fullName evidence="2">Uncharacterized protein</fullName>
    </submittedName>
</protein>
<evidence type="ECO:0000256" key="1">
    <source>
        <dbReference type="SAM" id="MobiDB-lite"/>
    </source>
</evidence>
<feature type="region of interest" description="Disordered" evidence="1">
    <location>
        <begin position="28"/>
        <end position="63"/>
    </location>
</feature>
<evidence type="ECO:0000313" key="2">
    <source>
        <dbReference type="EMBL" id="OAD59977.1"/>
    </source>
</evidence>
<gene>
    <name evidence="2" type="ORF">WN48_07892</name>
</gene>
<dbReference type="Proteomes" id="UP000250275">
    <property type="component" value="Unassembled WGS sequence"/>
</dbReference>
<organism evidence="2 3">
    <name type="scientific">Eufriesea mexicana</name>
    <dbReference type="NCBI Taxonomy" id="516756"/>
    <lineage>
        <taxon>Eukaryota</taxon>
        <taxon>Metazoa</taxon>
        <taxon>Ecdysozoa</taxon>
        <taxon>Arthropoda</taxon>
        <taxon>Hexapoda</taxon>
        <taxon>Insecta</taxon>
        <taxon>Pterygota</taxon>
        <taxon>Neoptera</taxon>
        <taxon>Endopterygota</taxon>
        <taxon>Hymenoptera</taxon>
        <taxon>Apocrita</taxon>
        <taxon>Aculeata</taxon>
        <taxon>Apoidea</taxon>
        <taxon>Anthophila</taxon>
        <taxon>Apidae</taxon>
        <taxon>Eufriesea</taxon>
    </lineage>
</organism>
<dbReference type="EMBL" id="KQ760544">
    <property type="protein sequence ID" value="OAD59977.1"/>
    <property type="molecule type" value="Genomic_DNA"/>
</dbReference>
<feature type="region of interest" description="Disordered" evidence="1">
    <location>
        <begin position="71"/>
        <end position="90"/>
    </location>
</feature>
<reference evidence="2 3" key="1">
    <citation type="submission" date="2015-07" db="EMBL/GenBank/DDBJ databases">
        <title>The genome of Eufriesea mexicana.</title>
        <authorList>
            <person name="Pan H."/>
            <person name="Kapheim K."/>
        </authorList>
    </citation>
    <scope>NUCLEOTIDE SEQUENCE [LARGE SCALE GENOMIC DNA]</scope>
    <source>
        <strain evidence="2">0111107269</strain>
        <tissue evidence="2">Whole body</tissue>
    </source>
</reference>
<dbReference type="AlphaFoldDB" id="A0A310SPI7"/>
<accession>A0A310SPI7</accession>
<name>A0A310SPI7_9HYME</name>